<feature type="compositionally biased region" description="Gly residues" evidence="1">
    <location>
        <begin position="119"/>
        <end position="132"/>
    </location>
</feature>
<sequence>MSGSVSAPDDPGGGGTPGVSVSGRSLRKGRKGRPGGRGPGVDAVAKALGAGLRRVVRAADPVSGRLKGTEAQLAGLVERGLAFRHPRAPHGHFLTPAGHRMREEEDDARRRSGPEPEGGTSGGGTSGGGASGGVFAARAGGEEGAAGGGAARAREVRSAWLGLLELRRMSHPDGATDRPCGWERGHLVQAAALALEAAGHRPAGADAGAGGYRVRETPQPEAVAVYEAEGEALRACAATLEGAGWQVGEYTEPRTRVRYLLASPRRA</sequence>
<proteinExistence type="predicted"/>
<gene>
    <name evidence="2" type="ORF">SAMN05216505_102242</name>
</gene>
<feature type="region of interest" description="Disordered" evidence="1">
    <location>
        <begin position="1"/>
        <end position="43"/>
    </location>
</feature>
<accession>A0A1G6LU48</accession>
<feature type="compositionally biased region" description="Basic and acidic residues" evidence="1">
    <location>
        <begin position="100"/>
        <end position="114"/>
    </location>
</feature>
<organism evidence="2 3">
    <name type="scientific">Streptomyces prasinopilosus</name>
    <dbReference type="NCBI Taxonomy" id="67344"/>
    <lineage>
        <taxon>Bacteria</taxon>
        <taxon>Bacillati</taxon>
        <taxon>Actinomycetota</taxon>
        <taxon>Actinomycetes</taxon>
        <taxon>Kitasatosporales</taxon>
        <taxon>Streptomycetaceae</taxon>
        <taxon>Streptomyces</taxon>
    </lineage>
</organism>
<feature type="compositionally biased region" description="Basic residues" evidence="1">
    <location>
        <begin position="25"/>
        <end position="34"/>
    </location>
</feature>
<evidence type="ECO:0000313" key="2">
    <source>
        <dbReference type="EMBL" id="SDC46226.1"/>
    </source>
</evidence>
<feature type="region of interest" description="Disordered" evidence="1">
    <location>
        <begin position="87"/>
        <end position="151"/>
    </location>
</feature>
<evidence type="ECO:0000256" key="1">
    <source>
        <dbReference type="SAM" id="MobiDB-lite"/>
    </source>
</evidence>
<dbReference type="EMBL" id="FMZK01000002">
    <property type="protein sequence ID" value="SDC46226.1"/>
    <property type="molecule type" value="Genomic_DNA"/>
</dbReference>
<dbReference type="STRING" id="67344.SAMN05216505_102242"/>
<keyword evidence="3" id="KW-1185">Reference proteome</keyword>
<evidence type="ECO:0000313" key="3">
    <source>
        <dbReference type="Proteomes" id="UP000182100"/>
    </source>
</evidence>
<dbReference type="AlphaFoldDB" id="A0A1G6LU48"/>
<reference evidence="3" key="1">
    <citation type="submission" date="2016-10" db="EMBL/GenBank/DDBJ databases">
        <authorList>
            <person name="Varghese N."/>
            <person name="Submissions S."/>
        </authorList>
    </citation>
    <scope>NUCLEOTIDE SEQUENCE [LARGE SCALE GENOMIC DNA]</scope>
    <source>
        <strain evidence="3">CGMCC 4.3504</strain>
    </source>
</reference>
<name>A0A1G6LU48_9ACTN</name>
<dbReference type="Proteomes" id="UP000182100">
    <property type="component" value="Unassembled WGS sequence"/>
</dbReference>
<protein>
    <submittedName>
        <fullName evidence="2">Uncharacterized protein</fullName>
    </submittedName>
</protein>